<feature type="domain" description="Nephrocystin 3-like N-terminal" evidence="2">
    <location>
        <begin position="163"/>
        <end position="290"/>
    </location>
</feature>
<reference evidence="3" key="1">
    <citation type="submission" date="2022-01" db="EMBL/GenBank/DDBJ databases">
        <title>Comparative genomics reveals a dynamic genome evolution in the ectomycorrhizal milk-cap (Lactarius) mushrooms.</title>
        <authorList>
            <consortium name="DOE Joint Genome Institute"/>
            <person name="Lebreton A."/>
            <person name="Tang N."/>
            <person name="Kuo A."/>
            <person name="LaButti K."/>
            <person name="Drula E."/>
            <person name="Barry K."/>
            <person name="Clum A."/>
            <person name="Lipzen A."/>
            <person name="Mousain D."/>
            <person name="Ng V."/>
            <person name="Wang R."/>
            <person name="Wang X."/>
            <person name="Dai Y."/>
            <person name="Henrissat B."/>
            <person name="Grigoriev I.V."/>
            <person name="Guerin-Laguette A."/>
            <person name="Yu F."/>
            <person name="Martin F.M."/>
        </authorList>
    </citation>
    <scope>NUCLEOTIDE SEQUENCE</scope>
    <source>
        <strain evidence="3">QP</strain>
    </source>
</reference>
<feature type="non-terminal residue" evidence="3">
    <location>
        <position position="1"/>
    </location>
</feature>
<proteinExistence type="predicted"/>
<keyword evidence="4" id="KW-1185">Reference proteome</keyword>
<dbReference type="PANTHER" id="PTHR10039">
    <property type="entry name" value="AMELOGENIN"/>
    <property type="match status" value="1"/>
</dbReference>
<dbReference type="InterPro" id="IPR027417">
    <property type="entry name" value="P-loop_NTPase"/>
</dbReference>
<sequence>MTNEEARMANAQTLTTTHNIEKKVDGVDEKVQGVGAGVNDVNERLQGVDENVHVIDGKVQTIIDDGEKAATEAKLIMHTTAHKVGEVKRRQLRQSLRAWQSPSDPSTNHVIASDCQHEGTAEWFCKGTIFEKWKATGSLLWIHGKRMHLLLLTTNVRSDDHSVAGSGKSILCSAIINDIATLHKAGFVYMAYFYFDFRDVDKQSRRDLLRSLLVQLSARSDPFCDILSRLYTEHDDGTRQPSDNALMHCLNEMLTLPNQPPVYLIMDALDECPNTSGIPSAREQVLDVVKELVDLR</sequence>
<dbReference type="InterPro" id="IPR056884">
    <property type="entry name" value="NPHP3-like_N"/>
</dbReference>
<organism evidence="3 4">
    <name type="scientific">Lactarius akahatsu</name>
    <dbReference type="NCBI Taxonomy" id="416441"/>
    <lineage>
        <taxon>Eukaryota</taxon>
        <taxon>Fungi</taxon>
        <taxon>Dikarya</taxon>
        <taxon>Basidiomycota</taxon>
        <taxon>Agaricomycotina</taxon>
        <taxon>Agaricomycetes</taxon>
        <taxon>Russulales</taxon>
        <taxon>Russulaceae</taxon>
        <taxon>Lactarius</taxon>
    </lineage>
</organism>
<dbReference type="Proteomes" id="UP001201163">
    <property type="component" value="Unassembled WGS sequence"/>
</dbReference>
<gene>
    <name evidence="3" type="ORF">EDB92DRAFT_2107223</name>
</gene>
<dbReference type="Gene3D" id="3.40.50.300">
    <property type="entry name" value="P-loop containing nucleotide triphosphate hydrolases"/>
    <property type="match status" value="1"/>
</dbReference>
<dbReference type="AlphaFoldDB" id="A0AAD4Q388"/>
<dbReference type="PANTHER" id="PTHR10039:SF16">
    <property type="entry name" value="GPI INOSITOL-DEACYLASE"/>
    <property type="match status" value="1"/>
</dbReference>
<evidence type="ECO:0000256" key="1">
    <source>
        <dbReference type="ARBA" id="ARBA00022737"/>
    </source>
</evidence>
<accession>A0AAD4Q388</accession>
<evidence type="ECO:0000313" key="4">
    <source>
        <dbReference type="Proteomes" id="UP001201163"/>
    </source>
</evidence>
<name>A0AAD4Q388_9AGAM</name>
<dbReference type="Pfam" id="PF24883">
    <property type="entry name" value="NPHP3_N"/>
    <property type="match status" value="1"/>
</dbReference>
<evidence type="ECO:0000259" key="2">
    <source>
        <dbReference type="Pfam" id="PF24883"/>
    </source>
</evidence>
<keyword evidence="1" id="KW-0677">Repeat</keyword>
<evidence type="ECO:0000313" key="3">
    <source>
        <dbReference type="EMBL" id="KAH8980413.1"/>
    </source>
</evidence>
<protein>
    <recommendedName>
        <fullName evidence="2">Nephrocystin 3-like N-terminal domain-containing protein</fullName>
    </recommendedName>
</protein>
<comment type="caution">
    <text evidence="3">The sequence shown here is derived from an EMBL/GenBank/DDBJ whole genome shotgun (WGS) entry which is preliminary data.</text>
</comment>
<dbReference type="EMBL" id="JAKELL010000136">
    <property type="protein sequence ID" value="KAH8980413.1"/>
    <property type="molecule type" value="Genomic_DNA"/>
</dbReference>